<proteinExistence type="predicted"/>
<sequence>MSWVAIARKDFLDAARSKTLWGLLVLFVGYLGIITYLSQGQDAELLQFIELTAAGFVLFVPLVSIILGYKAIVDERESGTIALLLSLPHTRREMVLGKLVGRSVVLAIPVLVGLLGASAVIAVLFDSFPVVEYLLFALLSVLLGVAFLGIAIGLSMSTTSNRRVTTGAFGAYVVLGILWQDVVNAILLLLWRFDSEPFLTHRSGRRSFSSPHRWSRSTVLLLRCSISISHRRIRVLAHHGSPRPGSPHSCWSVGSSSRSQSGTRRSPGSTSESCLRNSSLESNPQTRC</sequence>
<accession>A0ABD5W3Y7</accession>
<keyword evidence="2" id="KW-0812">Transmembrane</keyword>
<keyword evidence="4" id="KW-1185">Reference proteome</keyword>
<dbReference type="RefSeq" id="WP_382186405.1">
    <property type="nucleotide sequence ID" value="NZ_JBHSZI010000001.1"/>
</dbReference>
<comment type="caution">
    <text evidence="3">The sequence shown here is derived from an EMBL/GenBank/DDBJ whole genome shotgun (WGS) entry which is preliminary data.</text>
</comment>
<evidence type="ECO:0000256" key="2">
    <source>
        <dbReference type="SAM" id="Phobius"/>
    </source>
</evidence>
<name>A0ABD5W3Y7_9EURY</name>
<dbReference type="PANTHER" id="PTHR43471">
    <property type="entry name" value="ABC TRANSPORTER PERMEASE"/>
    <property type="match status" value="1"/>
</dbReference>
<evidence type="ECO:0000313" key="4">
    <source>
        <dbReference type="Proteomes" id="UP001596445"/>
    </source>
</evidence>
<protein>
    <submittedName>
        <fullName evidence="3">ABC transporter permease</fullName>
    </submittedName>
</protein>
<dbReference type="Proteomes" id="UP001596445">
    <property type="component" value="Unassembled WGS sequence"/>
</dbReference>
<feature type="compositionally biased region" description="Polar residues" evidence="1">
    <location>
        <begin position="274"/>
        <end position="288"/>
    </location>
</feature>
<feature type="transmembrane region" description="Helical" evidence="2">
    <location>
        <begin position="131"/>
        <end position="157"/>
    </location>
</feature>
<feature type="transmembrane region" description="Helical" evidence="2">
    <location>
        <begin position="20"/>
        <end position="39"/>
    </location>
</feature>
<organism evidence="3 4">
    <name type="scientific">Halovenus salina</name>
    <dbReference type="NCBI Taxonomy" id="1510225"/>
    <lineage>
        <taxon>Archaea</taxon>
        <taxon>Methanobacteriati</taxon>
        <taxon>Methanobacteriota</taxon>
        <taxon>Stenosarchaea group</taxon>
        <taxon>Halobacteria</taxon>
        <taxon>Halobacteriales</taxon>
        <taxon>Haloarculaceae</taxon>
        <taxon>Halovenus</taxon>
    </lineage>
</organism>
<reference evidence="3 4" key="1">
    <citation type="journal article" date="2019" name="Int. J. Syst. Evol. Microbiol.">
        <title>The Global Catalogue of Microorganisms (GCM) 10K type strain sequencing project: providing services to taxonomists for standard genome sequencing and annotation.</title>
        <authorList>
            <consortium name="The Broad Institute Genomics Platform"/>
            <consortium name="The Broad Institute Genome Sequencing Center for Infectious Disease"/>
            <person name="Wu L."/>
            <person name="Ma J."/>
        </authorList>
    </citation>
    <scope>NUCLEOTIDE SEQUENCE [LARGE SCALE GENOMIC DNA]</scope>
    <source>
        <strain evidence="3 4">JCM 30072</strain>
    </source>
</reference>
<feature type="compositionally biased region" description="Low complexity" evidence="1">
    <location>
        <begin position="249"/>
        <end position="273"/>
    </location>
</feature>
<evidence type="ECO:0000313" key="3">
    <source>
        <dbReference type="EMBL" id="MFC7059444.1"/>
    </source>
</evidence>
<dbReference type="PANTHER" id="PTHR43471:SF1">
    <property type="entry name" value="ABC TRANSPORTER PERMEASE PROTEIN NOSY-RELATED"/>
    <property type="match status" value="1"/>
</dbReference>
<keyword evidence="2" id="KW-0472">Membrane</keyword>
<feature type="transmembrane region" description="Helical" evidence="2">
    <location>
        <begin position="45"/>
        <end position="69"/>
    </location>
</feature>
<gene>
    <name evidence="3" type="ORF">ACFQQG_16270</name>
</gene>
<keyword evidence="2" id="KW-1133">Transmembrane helix</keyword>
<dbReference type="AlphaFoldDB" id="A0ABD5W3Y7"/>
<evidence type="ECO:0000256" key="1">
    <source>
        <dbReference type="SAM" id="MobiDB-lite"/>
    </source>
</evidence>
<feature type="transmembrane region" description="Helical" evidence="2">
    <location>
        <begin position="169"/>
        <end position="191"/>
    </location>
</feature>
<dbReference type="EMBL" id="JBHSZI010000001">
    <property type="protein sequence ID" value="MFC7059444.1"/>
    <property type="molecule type" value="Genomic_DNA"/>
</dbReference>
<dbReference type="Pfam" id="PF12679">
    <property type="entry name" value="ABC2_membrane_2"/>
    <property type="match status" value="1"/>
</dbReference>
<feature type="transmembrane region" description="Helical" evidence="2">
    <location>
        <begin position="99"/>
        <end position="125"/>
    </location>
</feature>
<dbReference type="GO" id="GO:0005886">
    <property type="term" value="C:plasma membrane"/>
    <property type="evidence" value="ECO:0007669"/>
    <property type="project" value="UniProtKB-SubCell"/>
</dbReference>
<feature type="region of interest" description="Disordered" evidence="1">
    <location>
        <begin position="238"/>
        <end position="288"/>
    </location>
</feature>